<comment type="caution">
    <text evidence="2">The sequence shown here is derived from an EMBL/GenBank/DDBJ whole genome shotgun (WGS) entry which is preliminary data.</text>
</comment>
<feature type="region of interest" description="Disordered" evidence="1">
    <location>
        <begin position="202"/>
        <end position="229"/>
    </location>
</feature>
<dbReference type="Proteomes" id="UP001362999">
    <property type="component" value="Unassembled WGS sequence"/>
</dbReference>
<keyword evidence="3" id="KW-1185">Reference proteome</keyword>
<dbReference type="AlphaFoldDB" id="A0AAW0ALZ0"/>
<reference evidence="2 3" key="1">
    <citation type="journal article" date="2024" name="J Genomics">
        <title>Draft genome sequencing and assembly of Favolaschia claudopus CIRM-BRFM 2984 isolated from oak limbs.</title>
        <authorList>
            <person name="Navarro D."/>
            <person name="Drula E."/>
            <person name="Chaduli D."/>
            <person name="Cazenave R."/>
            <person name="Ahrendt S."/>
            <person name="Wang J."/>
            <person name="Lipzen A."/>
            <person name="Daum C."/>
            <person name="Barry K."/>
            <person name="Grigoriev I.V."/>
            <person name="Favel A."/>
            <person name="Rosso M.N."/>
            <person name="Martin F."/>
        </authorList>
    </citation>
    <scope>NUCLEOTIDE SEQUENCE [LARGE SCALE GENOMIC DNA]</scope>
    <source>
        <strain evidence="2 3">CIRM-BRFM 2984</strain>
    </source>
</reference>
<evidence type="ECO:0000313" key="2">
    <source>
        <dbReference type="EMBL" id="KAK7014241.1"/>
    </source>
</evidence>
<feature type="region of interest" description="Disordered" evidence="1">
    <location>
        <begin position="1"/>
        <end position="21"/>
    </location>
</feature>
<dbReference type="EMBL" id="JAWWNJ010000057">
    <property type="protein sequence ID" value="KAK7014241.1"/>
    <property type="molecule type" value="Genomic_DNA"/>
</dbReference>
<protein>
    <submittedName>
        <fullName evidence="2">Uncharacterized protein</fullName>
    </submittedName>
</protein>
<proteinExistence type="predicted"/>
<organism evidence="2 3">
    <name type="scientific">Favolaschia claudopus</name>
    <dbReference type="NCBI Taxonomy" id="2862362"/>
    <lineage>
        <taxon>Eukaryota</taxon>
        <taxon>Fungi</taxon>
        <taxon>Dikarya</taxon>
        <taxon>Basidiomycota</taxon>
        <taxon>Agaricomycotina</taxon>
        <taxon>Agaricomycetes</taxon>
        <taxon>Agaricomycetidae</taxon>
        <taxon>Agaricales</taxon>
        <taxon>Marasmiineae</taxon>
        <taxon>Mycenaceae</taxon>
        <taxon>Favolaschia</taxon>
    </lineage>
</organism>
<accession>A0AAW0ALZ0</accession>
<name>A0AAW0ALZ0_9AGAR</name>
<evidence type="ECO:0000313" key="3">
    <source>
        <dbReference type="Proteomes" id="UP001362999"/>
    </source>
</evidence>
<gene>
    <name evidence="2" type="ORF">R3P38DRAFT_2787767</name>
</gene>
<evidence type="ECO:0000256" key="1">
    <source>
        <dbReference type="SAM" id="MobiDB-lite"/>
    </source>
</evidence>
<sequence>MPIQGCHSTDLPKSQDEREKHHQLTQHLASPVGFILPMFTKIEFFAGPISFLPSSITLPHLSLSGISARRRILDRFSYRVPAARLRQSRVSETSRSQRPICRLTWSADKRIGGRSPRGGFTCPARTCVLRKLGMAASLILKFFLLLEGTRIRTSLGPEAVGFSSEVLVKRLPLNICICIMEVLKYNQGKRFNHRRRQLQRNLAGNLHPRQRGEGRSIPETDDGLPTATEPEITSYSFRKILRVFVAVYTNSGTNATIKCDDLWHLEVAGHRLSKSPRRSQMLSTFSTVP</sequence>